<dbReference type="Proteomes" id="UP001057860">
    <property type="component" value="Chromosome"/>
</dbReference>
<evidence type="ECO:0000256" key="1">
    <source>
        <dbReference type="ARBA" id="ARBA00023015"/>
    </source>
</evidence>
<dbReference type="SUPFAM" id="SSF46894">
    <property type="entry name" value="C-terminal effector domain of the bipartite response regulators"/>
    <property type="match status" value="1"/>
</dbReference>
<dbReference type="InterPro" id="IPR000792">
    <property type="entry name" value="Tscrpt_reg_LuxR_C"/>
</dbReference>
<protein>
    <submittedName>
        <fullName evidence="6">Helix-turn-helix transcriptional regulator</fullName>
    </submittedName>
</protein>
<evidence type="ECO:0000313" key="7">
    <source>
        <dbReference type="Proteomes" id="UP001057860"/>
    </source>
</evidence>
<keyword evidence="7" id="KW-1185">Reference proteome</keyword>
<dbReference type="RefSeq" id="WP_172665461.1">
    <property type="nucleotide sequence ID" value="NZ_CABHWO010000009.1"/>
</dbReference>
<dbReference type="SMART" id="SM00421">
    <property type="entry name" value="HTH_LUXR"/>
    <property type="match status" value="1"/>
</dbReference>
<dbReference type="Gene3D" id="1.10.10.10">
    <property type="entry name" value="Winged helix-like DNA-binding domain superfamily/Winged helix DNA-binding domain"/>
    <property type="match status" value="1"/>
</dbReference>
<gene>
    <name evidence="6" type="ORF">N0H69_09775</name>
</gene>
<keyword evidence="3" id="KW-0010">Activator</keyword>
<keyword evidence="2" id="KW-0238">DNA-binding</keyword>
<keyword evidence="4" id="KW-0804">Transcription</keyword>
<evidence type="ECO:0000256" key="2">
    <source>
        <dbReference type="ARBA" id="ARBA00023125"/>
    </source>
</evidence>
<dbReference type="PANTHER" id="PTHR44688:SF16">
    <property type="entry name" value="DNA-BINDING TRANSCRIPTIONAL ACTIVATOR DEVR_DOSR"/>
    <property type="match status" value="1"/>
</dbReference>
<dbReference type="PANTHER" id="PTHR44688">
    <property type="entry name" value="DNA-BINDING TRANSCRIPTIONAL ACTIVATOR DEVR_DOSR"/>
    <property type="match status" value="1"/>
</dbReference>
<dbReference type="EMBL" id="CP104006">
    <property type="protein sequence ID" value="UWM47057.1"/>
    <property type="molecule type" value="Genomic_DNA"/>
</dbReference>
<organism evidence="6 7">
    <name type="scientific">Yersinia alsatica</name>
    <dbReference type="NCBI Taxonomy" id="2890317"/>
    <lineage>
        <taxon>Bacteria</taxon>
        <taxon>Pseudomonadati</taxon>
        <taxon>Pseudomonadota</taxon>
        <taxon>Gammaproteobacteria</taxon>
        <taxon>Enterobacterales</taxon>
        <taxon>Yersiniaceae</taxon>
        <taxon>Yersinia</taxon>
    </lineage>
</organism>
<evidence type="ECO:0000256" key="3">
    <source>
        <dbReference type="ARBA" id="ARBA00023159"/>
    </source>
</evidence>
<evidence type="ECO:0000259" key="5">
    <source>
        <dbReference type="PROSITE" id="PS50043"/>
    </source>
</evidence>
<feature type="domain" description="HTH luxR-type" evidence="5">
    <location>
        <begin position="147"/>
        <end position="210"/>
    </location>
</feature>
<dbReference type="CDD" id="cd06170">
    <property type="entry name" value="LuxR_C_like"/>
    <property type="match status" value="1"/>
</dbReference>
<name>A0ABY5UXG0_9GAMM</name>
<accession>A0ABY5UXG0</accession>
<reference evidence="6" key="1">
    <citation type="submission" date="2022-08" db="EMBL/GenBank/DDBJ databases">
        <authorList>
            <person name="Bogun A."/>
            <person name="Kislichkina A."/>
            <person name="Solomentsev V."/>
            <person name="Skryabin Y."/>
            <person name="Sizova A."/>
            <person name="Platonov M."/>
            <person name="Dentovskaya S."/>
        </authorList>
    </citation>
    <scope>NUCLEOTIDE SEQUENCE</scope>
    <source>
        <strain evidence="6">SCPM-O-B-7604</strain>
    </source>
</reference>
<dbReference type="Pfam" id="PF00196">
    <property type="entry name" value="GerE"/>
    <property type="match status" value="1"/>
</dbReference>
<evidence type="ECO:0000256" key="4">
    <source>
        <dbReference type="ARBA" id="ARBA00023163"/>
    </source>
</evidence>
<dbReference type="GeneID" id="75140288"/>
<proteinExistence type="predicted"/>
<keyword evidence="1" id="KW-0805">Transcription regulation</keyword>
<dbReference type="InterPro" id="IPR016032">
    <property type="entry name" value="Sig_transdc_resp-reg_C-effctor"/>
</dbReference>
<sequence>MNNVIIFSNYDLVRFFLKRTIENITIMRPKRGNVAISVCYSLSELENSILTLDNPTIIFDIDDVSKFEQFRLFKIAKGKVKQDRLFLFTSEHEKSGSYTMLMQISSFLLSKTALQSQIEAMFYHLIFRSNNPPKAKVLMQASSSSSDRRERIGLTQRESEVCRHLLSGLSNKDISILLGISNKTVSSHRTNIYSKYQSKNLLELYSRLKV</sequence>
<dbReference type="PROSITE" id="PS50043">
    <property type="entry name" value="HTH_LUXR_2"/>
    <property type="match status" value="1"/>
</dbReference>
<dbReference type="InterPro" id="IPR036388">
    <property type="entry name" value="WH-like_DNA-bd_sf"/>
</dbReference>
<dbReference type="PROSITE" id="PS00622">
    <property type="entry name" value="HTH_LUXR_1"/>
    <property type="match status" value="1"/>
</dbReference>
<evidence type="ECO:0000313" key="6">
    <source>
        <dbReference type="EMBL" id="UWM47057.1"/>
    </source>
</evidence>
<dbReference type="PRINTS" id="PR00038">
    <property type="entry name" value="HTHLUXR"/>
</dbReference>